<sequence length="212" mass="24644">MEGAESNSSVISPVVNPLVSDCVTSDLWKTAAKHLHLTFKSRHQHLLQREGRRRKAGGWMLVFFKAFEMKRKFYSLDECLNLREVKSLKKLNHANVVKLMEFIRENDHLFFVFEYMRENLYQLMKERIFPSEIRSQPPYTDYVSTRWYRAPEVLLKSSSYSSPIDIWAVGCIMAELYTLRPLFPGNSEVDEVFKICQVLGALRKLLSTGGLA</sequence>
<comment type="caution">
    <text evidence="4">The sequence shown here is derived from an EMBL/GenBank/DDBJ whole genome shotgun (WGS) entry which is preliminary data.</text>
</comment>
<dbReference type="InterPro" id="IPR000719">
    <property type="entry name" value="Prot_kinase_dom"/>
</dbReference>
<evidence type="ECO:0000256" key="1">
    <source>
        <dbReference type="ARBA" id="ARBA00022741"/>
    </source>
</evidence>
<dbReference type="GO" id="GO:0005524">
    <property type="term" value="F:ATP binding"/>
    <property type="evidence" value="ECO:0007669"/>
    <property type="project" value="UniProtKB-KW"/>
</dbReference>
<evidence type="ECO:0000313" key="5">
    <source>
        <dbReference type="Proteomes" id="UP001153269"/>
    </source>
</evidence>
<proteinExistence type="predicted"/>
<keyword evidence="1" id="KW-0547">Nucleotide-binding</keyword>
<keyword evidence="5" id="KW-1185">Reference proteome</keyword>
<dbReference type="Gene3D" id="3.30.200.20">
    <property type="entry name" value="Phosphorylase Kinase, domain 1"/>
    <property type="match status" value="1"/>
</dbReference>
<dbReference type="PANTHER" id="PTHR24055">
    <property type="entry name" value="MITOGEN-ACTIVATED PROTEIN KINASE"/>
    <property type="match status" value="1"/>
</dbReference>
<dbReference type="PROSITE" id="PS50011">
    <property type="entry name" value="PROTEIN_KINASE_DOM"/>
    <property type="match status" value="1"/>
</dbReference>
<dbReference type="Gene3D" id="1.10.510.10">
    <property type="entry name" value="Transferase(Phosphotransferase) domain 1"/>
    <property type="match status" value="1"/>
</dbReference>
<dbReference type="EMBL" id="CADEAL010001851">
    <property type="protein sequence ID" value="CAB1436079.1"/>
    <property type="molecule type" value="Genomic_DNA"/>
</dbReference>
<feature type="domain" description="Protein kinase" evidence="3">
    <location>
        <begin position="1"/>
        <end position="212"/>
    </location>
</feature>
<dbReference type="AlphaFoldDB" id="A0A9N7YT33"/>
<reference evidence="4" key="1">
    <citation type="submission" date="2020-03" db="EMBL/GenBank/DDBJ databases">
        <authorList>
            <person name="Weist P."/>
        </authorList>
    </citation>
    <scope>NUCLEOTIDE SEQUENCE</scope>
</reference>
<organism evidence="4 5">
    <name type="scientific">Pleuronectes platessa</name>
    <name type="common">European plaice</name>
    <dbReference type="NCBI Taxonomy" id="8262"/>
    <lineage>
        <taxon>Eukaryota</taxon>
        <taxon>Metazoa</taxon>
        <taxon>Chordata</taxon>
        <taxon>Craniata</taxon>
        <taxon>Vertebrata</taxon>
        <taxon>Euteleostomi</taxon>
        <taxon>Actinopterygii</taxon>
        <taxon>Neopterygii</taxon>
        <taxon>Teleostei</taxon>
        <taxon>Neoteleostei</taxon>
        <taxon>Acanthomorphata</taxon>
        <taxon>Carangaria</taxon>
        <taxon>Pleuronectiformes</taxon>
        <taxon>Pleuronectoidei</taxon>
        <taxon>Pleuronectidae</taxon>
        <taxon>Pleuronectes</taxon>
    </lineage>
</organism>
<dbReference type="Proteomes" id="UP001153269">
    <property type="component" value="Unassembled WGS sequence"/>
</dbReference>
<gene>
    <name evidence="4" type="ORF">PLEPLA_LOCUS24094</name>
</gene>
<protein>
    <recommendedName>
        <fullName evidence="3">Protein kinase domain-containing protein</fullName>
    </recommendedName>
</protein>
<evidence type="ECO:0000313" key="4">
    <source>
        <dbReference type="EMBL" id="CAB1436079.1"/>
    </source>
</evidence>
<dbReference type="InterPro" id="IPR050117">
    <property type="entry name" value="MAPK"/>
</dbReference>
<dbReference type="SMART" id="SM00220">
    <property type="entry name" value="S_TKc"/>
    <property type="match status" value="1"/>
</dbReference>
<evidence type="ECO:0000256" key="2">
    <source>
        <dbReference type="ARBA" id="ARBA00022840"/>
    </source>
</evidence>
<accession>A0A9N7YT33</accession>
<dbReference type="SUPFAM" id="SSF56112">
    <property type="entry name" value="Protein kinase-like (PK-like)"/>
    <property type="match status" value="1"/>
</dbReference>
<dbReference type="InterPro" id="IPR011009">
    <property type="entry name" value="Kinase-like_dom_sf"/>
</dbReference>
<dbReference type="GO" id="GO:0004672">
    <property type="term" value="F:protein kinase activity"/>
    <property type="evidence" value="ECO:0007669"/>
    <property type="project" value="InterPro"/>
</dbReference>
<name>A0A9N7YT33_PLEPL</name>
<keyword evidence="2" id="KW-0067">ATP-binding</keyword>
<evidence type="ECO:0000259" key="3">
    <source>
        <dbReference type="PROSITE" id="PS50011"/>
    </source>
</evidence>
<dbReference type="Pfam" id="PF00069">
    <property type="entry name" value="Pkinase"/>
    <property type="match status" value="2"/>
</dbReference>